<dbReference type="Gene3D" id="1.10.357.10">
    <property type="entry name" value="Tetracycline Repressor, domain 2"/>
    <property type="match status" value="1"/>
</dbReference>
<dbReference type="PANTHER" id="PTHR47506">
    <property type="entry name" value="TRANSCRIPTIONAL REGULATORY PROTEIN"/>
    <property type="match status" value="1"/>
</dbReference>
<feature type="domain" description="HTH tetR-type" evidence="5">
    <location>
        <begin position="3"/>
        <end position="63"/>
    </location>
</feature>
<evidence type="ECO:0000256" key="2">
    <source>
        <dbReference type="ARBA" id="ARBA00023125"/>
    </source>
</evidence>
<keyword evidence="7" id="KW-1185">Reference proteome</keyword>
<evidence type="ECO:0000313" key="6">
    <source>
        <dbReference type="EMBL" id="GGA44234.1"/>
    </source>
</evidence>
<name>A0ABQ1GHY5_9BACL</name>
<organism evidence="6 7">
    <name type="scientific">Paenibacillus physcomitrellae</name>
    <dbReference type="NCBI Taxonomy" id="1619311"/>
    <lineage>
        <taxon>Bacteria</taxon>
        <taxon>Bacillati</taxon>
        <taxon>Bacillota</taxon>
        <taxon>Bacilli</taxon>
        <taxon>Bacillales</taxon>
        <taxon>Paenibacillaceae</taxon>
        <taxon>Paenibacillus</taxon>
    </lineage>
</organism>
<dbReference type="PRINTS" id="PR00455">
    <property type="entry name" value="HTHTETR"/>
</dbReference>
<dbReference type="PROSITE" id="PS50977">
    <property type="entry name" value="HTH_TETR_2"/>
    <property type="match status" value="1"/>
</dbReference>
<gene>
    <name evidence="6" type="ORF">GCM10010917_31900</name>
</gene>
<dbReference type="PANTHER" id="PTHR47506:SF1">
    <property type="entry name" value="HTH-TYPE TRANSCRIPTIONAL REGULATOR YJDC"/>
    <property type="match status" value="1"/>
</dbReference>
<evidence type="ECO:0000256" key="1">
    <source>
        <dbReference type="ARBA" id="ARBA00023015"/>
    </source>
</evidence>
<evidence type="ECO:0000259" key="5">
    <source>
        <dbReference type="PROSITE" id="PS50977"/>
    </source>
</evidence>
<dbReference type="Pfam" id="PF00440">
    <property type="entry name" value="TetR_N"/>
    <property type="match status" value="1"/>
</dbReference>
<accession>A0ABQ1GHY5</accession>
<proteinExistence type="predicted"/>
<dbReference type="Proteomes" id="UP000609323">
    <property type="component" value="Unassembled WGS sequence"/>
</dbReference>
<keyword evidence="1" id="KW-0805">Transcription regulation</keyword>
<comment type="caution">
    <text evidence="6">The sequence shown here is derived from an EMBL/GenBank/DDBJ whole genome shotgun (WGS) entry which is preliminary data.</text>
</comment>
<dbReference type="SUPFAM" id="SSF46689">
    <property type="entry name" value="Homeodomain-like"/>
    <property type="match status" value="1"/>
</dbReference>
<reference evidence="7" key="1">
    <citation type="journal article" date="2019" name="Int. J. Syst. Evol. Microbiol.">
        <title>The Global Catalogue of Microorganisms (GCM) 10K type strain sequencing project: providing services to taxonomists for standard genome sequencing and annotation.</title>
        <authorList>
            <consortium name="The Broad Institute Genomics Platform"/>
            <consortium name="The Broad Institute Genome Sequencing Center for Infectious Disease"/>
            <person name="Wu L."/>
            <person name="Ma J."/>
        </authorList>
    </citation>
    <scope>NUCLEOTIDE SEQUENCE [LARGE SCALE GENOMIC DNA]</scope>
    <source>
        <strain evidence="7">CGMCC 1.15044</strain>
    </source>
</reference>
<dbReference type="InterPro" id="IPR001647">
    <property type="entry name" value="HTH_TetR"/>
</dbReference>
<dbReference type="EMBL" id="BMHF01000012">
    <property type="protein sequence ID" value="GGA44234.1"/>
    <property type="molecule type" value="Genomic_DNA"/>
</dbReference>
<feature type="DNA-binding region" description="H-T-H motif" evidence="4">
    <location>
        <begin position="26"/>
        <end position="45"/>
    </location>
</feature>
<keyword evidence="2 4" id="KW-0238">DNA-binding</keyword>
<dbReference type="InterPro" id="IPR009057">
    <property type="entry name" value="Homeodomain-like_sf"/>
</dbReference>
<keyword evidence="3" id="KW-0804">Transcription</keyword>
<evidence type="ECO:0000256" key="3">
    <source>
        <dbReference type="ARBA" id="ARBA00023163"/>
    </source>
</evidence>
<protein>
    <recommendedName>
        <fullName evidence="5">HTH tetR-type domain-containing protein</fullName>
    </recommendedName>
</protein>
<sequence>MDENKKQHIVGVALEVFFKYGYKRVSMNDIAEAAGISRAGLYLYFKRKEDIFNAAIVYHGDILIEEIKRGLPALDTAEDKMMFAFEVWSVRNFDASLHSPEYQEITDSSYQFAREALDTSYDKLAVLLAALLKEREVQADVGIPAERVGHLLTGALRGFKTVAKSSEELRHMLRDLLQIVSSTSKQE</sequence>
<evidence type="ECO:0000256" key="4">
    <source>
        <dbReference type="PROSITE-ProRule" id="PRU00335"/>
    </source>
</evidence>
<dbReference type="RefSeq" id="WP_174704790.1">
    <property type="nucleotide sequence ID" value="NZ_CP022584.1"/>
</dbReference>
<evidence type="ECO:0000313" key="7">
    <source>
        <dbReference type="Proteomes" id="UP000609323"/>
    </source>
</evidence>